<organism evidence="2 3">
    <name type="scientific">Melanomma pulvis-pyrius CBS 109.77</name>
    <dbReference type="NCBI Taxonomy" id="1314802"/>
    <lineage>
        <taxon>Eukaryota</taxon>
        <taxon>Fungi</taxon>
        <taxon>Dikarya</taxon>
        <taxon>Ascomycota</taxon>
        <taxon>Pezizomycotina</taxon>
        <taxon>Dothideomycetes</taxon>
        <taxon>Pleosporomycetidae</taxon>
        <taxon>Pleosporales</taxon>
        <taxon>Melanommataceae</taxon>
        <taxon>Melanomma</taxon>
    </lineage>
</organism>
<reference evidence="2" key="1">
    <citation type="journal article" date="2020" name="Stud. Mycol.">
        <title>101 Dothideomycetes genomes: a test case for predicting lifestyles and emergence of pathogens.</title>
        <authorList>
            <person name="Haridas S."/>
            <person name="Albert R."/>
            <person name="Binder M."/>
            <person name="Bloem J."/>
            <person name="Labutti K."/>
            <person name="Salamov A."/>
            <person name="Andreopoulos B."/>
            <person name="Baker S."/>
            <person name="Barry K."/>
            <person name="Bills G."/>
            <person name="Bluhm B."/>
            <person name="Cannon C."/>
            <person name="Castanera R."/>
            <person name="Culley D."/>
            <person name="Daum C."/>
            <person name="Ezra D."/>
            <person name="Gonzalez J."/>
            <person name="Henrissat B."/>
            <person name="Kuo A."/>
            <person name="Liang C."/>
            <person name="Lipzen A."/>
            <person name="Lutzoni F."/>
            <person name="Magnuson J."/>
            <person name="Mondo S."/>
            <person name="Nolan M."/>
            <person name="Ohm R."/>
            <person name="Pangilinan J."/>
            <person name="Park H.-J."/>
            <person name="Ramirez L."/>
            <person name="Alfaro M."/>
            <person name="Sun H."/>
            <person name="Tritt A."/>
            <person name="Yoshinaga Y."/>
            <person name="Zwiers L.-H."/>
            <person name="Turgeon B."/>
            <person name="Goodwin S."/>
            <person name="Spatafora J."/>
            <person name="Crous P."/>
            <person name="Grigoriev I."/>
        </authorList>
    </citation>
    <scope>NUCLEOTIDE SEQUENCE</scope>
    <source>
        <strain evidence="2">CBS 109.77</strain>
    </source>
</reference>
<keyword evidence="3" id="KW-1185">Reference proteome</keyword>
<feature type="transmembrane region" description="Helical" evidence="1">
    <location>
        <begin position="100"/>
        <end position="121"/>
    </location>
</feature>
<evidence type="ECO:0000313" key="2">
    <source>
        <dbReference type="EMBL" id="KAF2789456.1"/>
    </source>
</evidence>
<dbReference type="EMBL" id="MU002136">
    <property type="protein sequence ID" value="KAF2789456.1"/>
    <property type="molecule type" value="Genomic_DNA"/>
</dbReference>
<sequence length="736" mass="81452">MERDDAKAQASRRKPVAKALRGPSGRAAVFFTPNAFAAVTVLSATLFSWPLRWIISGAPLLVYSILTGESNGYRILPYIPLWTIFSTLNLVYAVAATSWLLYWVFTICCYTSLLLSCLFQFDTAATLARRAFRTLLHDLHFIQDTISFFNLPALEIDTEVNGLLVIRGFTFSLSTLTGTAHGIEVGIKLSDDMELAIQTEKVTVSLLRKIEIGDVYCNVKGGEYEMSFGSLKSGPKAKVGDDLVSTDTAILKAAASAASAASRDRSAAMRSSFTDGEPPEDVLDTKASRDSIIQLSPDEEEARLRYEEKLRYISETSTINIAIETMKKAAEADEANSNLDSDSKLRAAVCTHIHDQPTIPHPPSQSIRVSTLQNSSSPAVKKFLHRLPFLLRALLSPLSYFHPISIATITTAGSGKWMVSLMQHHLFKHYPTQDGEIRRLEARISAWLADANFAVELGEIHCTAHVPISTSYDIEAHLKLGDFMAYRTLPEAVNLTQVVRLGGADATISIPSYLLPHHEHILPKKLTEDDAMGLEQEINDADGTPNTIQLARELEQLRRDETNIKISAHAHLPAVFDQALLNFVAALVKATKIIEMEKDHEELVLKRAETLEFENELRRTDSAAPDSISIASTDTADTIDSTTSTMQTTSPKSFNKFMRKMDRGFKDMNTNMKDGMRKAGINTVNAVANDRWIAKIVGNIMRKMEKAQGDVGYSGLIPIELAYYRARAEPEKKLLP</sequence>
<proteinExistence type="predicted"/>
<accession>A0A6A6WZD7</accession>
<keyword evidence="1" id="KW-1133">Transmembrane helix</keyword>
<feature type="transmembrane region" description="Helical" evidence="1">
    <location>
        <begin position="27"/>
        <end position="45"/>
    </location>
</feature>
<keyword evidence="1" id="KW-0812">Transmembrane</keyword>
<keyword evidence="1" id="KW-0472">Membrane</keyword>
<dbReference type="OrthoDB" id="5372451at2759"/>
<gene>
    <name evidence="2" type="ORF">K505DRAFT_313173</name>
</gene>
<evidence type="ECO:0000313" key="3">
    <source>
        <dbReference type="Proteomes" id="UP000799757"/>
    </source>
</evidence>
<protein>
    <submittedName>
        <fullName evidence="2">Uncharacterized protein</fullName>
    </submittedName>
</protein>
<dbReference type="AlphaFoldDB" id="A0A6A6WZD7"/>
<evidence type="ECO:0000256" key="1">
    <source>
        <dbReference type="SAM" id="Phobius"/>
    </source>
</evidence>
<feature type="transmembrane region" description="Helical" evidence="1">
    <location>
        <begin position="75"/>
        <end position="94"/>
    </location>
</feature>
<name>A0A6A6WZD7_9PLEO</name>
<dbReference type="Proteomes" id="UP000799757">
    <property type="component" value="Unassembled WGS sequence"/>
</dbReference>